<accession>C9LXS8</accession>
<dbReference type="GO" id="GO:0010181">
    <property type="term" value="F:FMN binding"/>
    <property type="evidence" value="ECO:0007669"/>
    <property type="project" value="InterPro"/>
</dbReference>
<feature type="domain" description="Flavin reductase like" evidence="2">
    <location>
        <begin position="30"/>
        <end position="173"/>
    </location>
</feature>
<dbReference type="PANTHER" id="PTHR43567">
    <property type="entry name" value="FLAVOREDOXIN-RELATED-RELATED"/>
    <property type="match status" value="1"/>
</dbReference>
<evidence type="ECO:0000313" key="4">
    <source>
        <dbReference type="Proteomes" id="UP000003505"/>
    </source>
</evidence>
<dbReference type="EMBL" id="ACKP02000049">
    <property type="protein sequence ID" value="EEX76461.1"/>
    <property type="molecule type" value="Genomic_DNA"/>
</dbReference>
<dbReference type="Proteomes" id="UP000003505">
    <property type="component" value="Unassembled WGS sequence"/>
</dbReference>
<reference evidence="3 4" key="1">
    <citation type="submission" date="2009-09" db="EMBL/GenBank/DDBJ databases">
        <authorList>
            <person name="Weinstock G."/>
            <person name="Sodergren E."/>
            <person name="Clifton S."/>
            <person name="Fulton L."/>
            <person name="Fulton B."/>
            <person name="Courtney L."/>
            <person name="Fronick C."/>
            <person name="Harrison M."/>
            <person name="Strong C."/>
            <person name="Farmer C."/>
            <person name="Delahaunty K."/>
            <person name="Markovic C."/>
            <person name="Hall O."/>
            <person name="Minx P."/>
            <person name="Tomlinson C."/>
            <person name="Mitreva M."/>
            <person name="Nelson J."/>
            <person name="Hou S."/>
            <person name="Wollam A."/>
            <person name="Pepin K.H."/>
            <person name="Johnson M."/>
            <person name="Bhonagiri V."/>
            <person name="Nash W.E."/>
            <person name="Warren W."/>
            <person name="Chinwalla A."/>
            <person name="Mardis E.R."/>
            <person name="Wilson R.K."/>
        </authorList>
    </citation>
    <scope>NUCLEOTIDE SEQUENCE [LARGE SCALE GENOMIC DNA]</scope>
    <source>
        <strain evidence="4">ATCC 35185 / DSM 20758 / VPI D19B-28</strain>
    </source>
</reference>
<dbReference type="SUPFAM" id="SSF50475">
    <property type="entry name" value="FMN-binding split barrel"/>
    <property type="match status" value="1"/>
</dbReference>
<dbReference type="GO" id="GO:0016646">
    <property type="term" value="F:oxidoreductase activity, acting on the CH-NH group of donors, NAD or NADP as acceptor"/>
    <property type="evidence" value="ECO:0007669"/>
    <property type="project" value="UniProtKB-ARBA"/>
</dbReference>
<proteinExistence type="inferred from homology"/>
<organism evidence="3 4">
    <name type="scientific">Selenomonas sputigena (strain ATCC 35185 / DSM 20758 / CCUG 44933 / VPI D19B-28)</name>
    <dbReference type="NCBI Taxonomy" id="546271"/>
    <lineage>
        <taxon>Bacteria</taxon>
        <taxon>Bacillati</taxon>
        <taxon>Bacillota</taxon>
        <taxon>Negativicutes</taxon>
        <taxon>Selenomonadales</taxon>
        <taxon>Selenomonadaceae</taxon>
        <taxon>Selenomonas</taxon>
    </lineage>
</organism>
<evidence type="ECO:0000259" key="2">
    <source>
        <dbReference type="Pfam" id="PF01613"/>
    </source>
</evidence>
<dbReference type="Gene3D" id="2.30.110.10">
    <property type="entry name" value="Electron Transport, Fmn-binding Protein, Chain A"/>
    <property type="match status" value="1"/>
</dbReference>
<evidence type="ECO:0000313" key="3">
    <source>
        <dbReference type="EMBL" id="EEX76461.1"/>
    </source>
</evidence>
<dbReference type="Pfam" id="PF01613">
    <property type="entry name" value="Flavin_Reduct"/>
    <property type="match status" value="1"/>
</dbReference>
<dbReference type="STRING" id="546271.Selsp_0410"/>
<protein>
    <recommendedName>
        <fullName evidence="2">Flavin reductase like domain-containing protein</fullName>
    </recommendedName>
</protein>
<comment type="similarity">
    <text evidence="1">Belongs to the flavoredoxin family.</text>
</comment>
<name>C9LXS8_SELS3</name>
<comment type="caution">
    <text evidence="3">The sequence shown here is derived from an EMBL/GenBank/DDBJ whole genome shotgun (WGS) entry which is preliminary data.</text>
</comment>
<sequence length="174" mass="19959">MEEEHNMAFKEIQPQDLQDNVFTLIGKDWFVVCGEKDGKANAMTASWGGMGVLWGKSVVFIFIRPQRYTKEFVDGADGFTLSVLDESKRKVLNYLGTVSGRDEAKIEKVGLTPLSEGGFTYFSEARLALLCRKLYAQEMKPECFIERECDAKWYPEKDYHTMYVAEIEKVLVRD</sequence>
<dbReference type="eggNOG" id="COG1853">
    <property type="taxonomic scope" value="Bacteria"/>
</dbReference>
<dbReference type="AlphaFoldDB" id="C9LXS8"/>
<dbReference type="PANTHER" id="PTHR43567:SF5">
    <property type="entry name" value="HYPOTHETICAL CYTOSOLIC PROTEIN"/>
    <property type="match status" value="1"/>
</dbReference>
<dbReference type="InterPro" id="IPR002563">
    <property type="entry name" value="Flavin_Rdtase-like_dom"/>
</dbReference>
<dbReference type="InterPro" id="IPR012349">
    <property type="entry name" value="Split_barrel_FMN-bd"/>
</dbReference>
<dbReference type="InterPro" id="IPR052174">
    <property type="entry name" value="Flavoredoxin"/>
</dbReference>
<gene>
    <name evidence="3" type="ORF">SELSPUOL_02286</name>
</gene>
<evidence type="ECO:0000256" key="1">
    <source>
        <dbReference type="ARBA" id="ARBA00038054"/>
    </source>
</evidence>